<comment type="caution">
    <text evidence="2">The sequence shown here is derived from an EMBL/GenBank/DDBJ whole genome shotgun (WGS) entry which is preliminary data.</text>
</comment>
<dbReference type="AlphaFoldDB" id="A0A8J3D530"/>
<keyword evidence="1" id="KW-0732">Signal</keyword>
<keyword evidence="3" id="KW-1185">Reference proteome</keyword>
<sequence>MVIRILVALYLILPGFAATSIAQELANATPIATTPGVASPGVDSPGVTAALTLYDSATVESQHLYNGKQYYVYDSREVEHQFFLTEDWTVGSVFYDGQQFEQVPLLYDIVRDQLVVRYRHGFGNVTLQNRKVRSFTLDGHDFMRVEADTGRVEGLRTGFYDQIYTGTTKVLARRRKERLQQLSETKITIAFPVKDQYYLYKNGEYQPVQSKRSVLMLLPEHKRQLKRELRKQNLSFRQNREEAIKIMAARYDELTKR</sequence>
<feature type="chain" id="PRO_5035269607" evidence="1">
    <location>
        <begin position="18"/>
        <end position="257"/>
    </location>
</feature>
<name>A0A8J3D530_9BACT</name>
<evidence type="ECO:0000313" key="3">
    <source>
        <dbReference type="Proteomes" id="UP000598271"/>
    </source>
</evidence>
<reference evidence="2 3" key="1">
    <citation type="journal article" date="2014" name="Int. J. Syst. Evol. Microbiol.">
        <title>Complete genome sequence of Corynebacterium casei LMG S-19264T (=DSM 44701T), isolated from a smear-ripened cheese.</title>
        <authorList>
            <consortium name="US DOE Joint Genome Institute (JGI-PGF)"/>
            <person name="Walter F."/>
            <person name="Albersmeier A."/>
            <person name="Kalinowski J."/>
            <person name="Ruckert C."/>
        </authorList>
    </citation>
    <scope>NUCLEOTIDE SEQUENCE [LARGE SCALE GENOMIC DNA]</scope>
    <source>
        <strain evidence="2 3">KCTC 12866</strain>
    </source>
</reference>
<feature type="signal peptide" evidence="1">
    <location>
        <begin position="1"/>
        <end position="17"/>
    </location>
</feature>
<evidence type="ECO:0000313" key="2">
    <source>
        <dbReference type="EMBL" id="GHB54472.1"/>
    </source>
</evidence>
<dbReference type="EMBL" id="BMXF01000001">
    <property type="protein sequence ID" value="GHB54472.1"/>
    <property type="molecule type" value="Genomic_DNA"/>
</dbReference>
<protein>
    <submittedName>
        <fullName evidence="2">Uncharacterized protein</fullName>
    </submittedName>
</protein>
<gene>
    <name evidence="2" type="ORF">GCM10007390_04370</name>
</gene>
<evidence type="ECO:0000256" key="1">
    <source>
        <dbReference type="SAM" id="SignalP"/>
    </source>
</evidence>
<organism evidence="2 3">
    <name type="scientific">Persicitalea jodogahamensis</name>
    <dbReference type="NCBI Taxonomy" id="402147"/>
    <lineage>
        <taxon>Bacteria</taxon>
        <taxon>Pseudomonadati</taxon>
        <taxon>Bacteroidota</taxon>
        <taxon>Cytophagia</taxon>
        <taxon>Cytophagales</taxon>
        <taxon>Spirosomataceae</taxon>
        <taxon>Persicitalea</taxon>
    </lineage>
</organism>
<dbReference type="Proteomes" id="UP000598271">
    <property type="component" value="Unassembled WGS sequence"/>
</dbReference>
<proteinExistence type="predicted"/>
<accession>A0A8J3D530</accession>
<dbReference type="RefSeq" id="WP_189562713.1">
    <property type="nucleotide sequence ID" value="NZ_BMXF01000001.1"/>
</dbReference>